<sequence length="268" mass="31122">SAAEKQRRELQVQYGQLEECGRKLSDVVAVHQCQFLEWINDRQEMLKLAVQCNLLKNELKEKNEVEKSLIRKLKLLESQNSDSKAALENAQQNFEELTQKVTCATLHCQGVEEENQSLHSSVLELSARIDQLQAREQELLTKLKLRDETMLEAADYITEFTSEFIKLENTLHGSMAEELSLNKEKKDLTLRLKELILERNKLKDDLCEQNKENNKQQEEIIHLKRENVSLKNELALNVESLNRKDQLLQHVKSTQVQTDTELSTLQQV</sequence>
<dbReference type="AlphaFoldDB" id="A0A7K9Z1B6"/>
<feature type="non-terminal residue" evidence="2">
    <location>
        <position position="1"/>
    </location>
</feature>
<evidence type="ECO:0000256" key="1">
    <source>
        <dbReference type="SAM" id="Coils"/>
    </source>
</evidence>
<feature type="coiled-coil region" evidence="1">
    <location>
        <begin position="52"/>
        <end position="142"/>
    </location>
</feature>
<protein>
    <submittedName>
        <fullName evidence="2">CCD62 protein</fullName>
    </submittedName>
</protein>
<organism evidence="2 3">
    <name type="scientific">Odontophorus gujanensis</name>
    <name type="common">marbled wood quail</name>
    <dbReference type="NCBI Taxonomy" id="886794"/>
    <lineage>
        <taxon>Eukaryota</taxon>
        <taxon>Metazoa</taxon>
        <taxon>Chordata</taxon>
        <taxon>Craniata</taxon>
        <taxon>Vertebrata</taxon>
        <taxon>Euteleostomi</taxon>
        <taxon>Archelosauria</taxon>
        <taxon>Archosauria</taxon>
        <taxon>Dinosauria</taxon>
        <taxon>Saurischia</taxon>
        <taxon>Theropoda</taxon>
        <taxon>Coelurosauria</taxon>
        <taxon>Aves</taxon>
        <taxon>Neognathae</taxon>
        <taxon>Galloanserae</taxon>
        <taxon>Galliformes</taxon>
        <taxon>Odontophoridae</taxon>
        <taxon>Odontophorus</taxon>
    </lineage>
</organism>
<proteinExistence type="predicted"/>
<accession>A0A7K9Z1B6</accession>
<keyword evidence="3" id="KW-1185">Reference proteome</keyword>
<dbReference type="Proteomes" id="UP000522663">
    <property type="component" value="Unassembled WGS sequence"/>
</dbReference>
<name>A0A7K9Z1B6_9GALL</name>
<reference evidence="2 3" key="1">
    <citation type="submission" date="2019-09" db="EMBL/GenBank/DDBJ databases">
        <title>Bird 10,000 Genomes (B10K) Project - Family phase.</title>
        <authorList>
            <person name="Zhang G."/>
        </authorList>
    </citation>
    <scope>NUCLEOTIDE SEQUENCE [LARGE SCALE GENOMIC DNA]</scope>
    <source>
        <strain evidence="2">B10K-DU-001-53</strain>
        <tissue evidence="2">Muscle</tissue>
    </source>
</reference>
<dbReference type="EMBL" id="VXAB01013650">
    <property type="protein sequence ID" value="NXJ15968.1"/>
    <property type="molecule type" value="Genomic_DNA"/>
</dbReference>
<comment type="caution">
    <text evidence="2">The sequence shown here is derived from an EMBL/GenBank/DDBJ whole genome shotgun (WGS) entry which is preliminary data.</text>
</comment>
<feature type="coiled-coil region" evidence="1">
    <location>
        <begin position="185"/>
        <end position="233"/>
    </location>
</feature>
<evidence type="ECO:0000313" key="3">
    <source>
        <dbReference type="Proteomes" id="UP000522663"/>
    </source>
</evidence>
<evidence type="ECO:0000313" key="2">
    <source>
        <dbReference type="EMBL" id="NXJ15968.1"/>
    </source>
</evidence>
<keyword evidence="1" id="KW-0175">Coiled coil</keyword>
<dbReference type="OrthoDB" id="6155277at2759"/>
<feature type="non-terminal residue" evidence="2">
    <location>
        <position position="268"/>
    </location>
</feature>
<gene>
    <name evidence="2" type="primary">Ccdc62</name>
    <name evidence="2" type="ORF">ODOGUJ_R06325</name>
</gene>